<keyword evidence="9" id="KW-1185">Reference proteome</keyword>
<dbReference type="Gene3D" id="1.10.10.10">
    <property type="entry name" value="Winged helix-like DNA-binding domain superfamily/Winged helix DNA-binding domain"/>
    <property type="match status" value="1"/>
</dbReference>
<dbReference type="RefSeq" id="WP_336545442.1">
    <property type="nucleotide sequence ID" value="NZ_JBBBDM010000005.1"/>
</dbReference>
<dbReference type="InterPro" id="IPR007627">
    <property type="entry name" value="RNA_pol_sigma70_r2"/>
</dbReference>
<proteinExistence type="inferred from homology"/>
<dbReference type="EMBL" id="JBBBDM010000005">
    <property type="protein sequence ID" value="MEI5687804.1"/>
    <property type="molecule type" value="Genomic_DNA"/>
</dbReference>
<reference evidence="8 9" key="1">
    <citation type="journal article" date="2013" name="Int. J. Syst. Evol. Microbiol.">
        <title>Sphingomonas kyungheensis sp. nov., a bacterium with ginsenoside-converting activity isolated from soil of a ginseng field.</title>
        <authorList>
            <person name="Son H.M."/>
            <person name="Yang J.E."/>
            <person name="Park Y."/>
            <person name="Han C.K."/>
            <person name="Kim S.G."/>
            <person name="Kook M."/>
            <person name="Yi T.H."/>
        </authorList>
    </citation>
    <scope>NUCLEOTIDE SEQUENCE [LARGE SCALE GENOMIC DNA]</scope>
    <source>
        <strain evidence="8 9">LMG 26582</strain>
    </source>
</reference>
<evidence type="ECO:0000313" key="8">
    <source>
        <dbReference type="EMBL" id="MEI5687804.1"/>
    </source>
</evidence>
<dbReference type="PANTHER" id="PTHR43133:SF63">
    <property type="entry name" value="RNA POLYMERASE SIGMA FACTOR FECI-RELATED"/>
    <property type="match status" value="1"/>
</dbReference>
<dbReference type="SUPFAM" id="SSF88946">
    <property type="entry name" value="Sigma2 domain of RNA polymerase sigma factors"/>
    <property type="match status" value="1"/>
</dbReference>
<dbReference type="SUPFAM" id="SSF88659">
    <property type="entry name" value="Sigma3 and sigma4 domains of RNA polymerase sigma factors"/>
    <property type="match status" value="1"/>
</dbReference>
<keyword evidence="4" id="KW-0804">Transcription</keyword>
<feature type="region of interest" description="Disordered" evidence="5">
    <location>
        <begin position="134"/>
        <end position="155"/>
    </location>
</feature>
<dbReference type="PANTHER" id="PTHR43133">
    <property type="entry name" value="RNA POLYMERASE ECF-TYPE SIGMA FACTO"/>
    <property type="match status" value="1"/>
</dbReference>
<comment type="caution">
    <text evidence="8">The sequence shown here is derived from an EMBL/GenBank/DDBJ whole genome shotgun (WGS) entry which is preliminary data.</text>
</comment>
<dbReference type="InterPro" id="IPR013324">
    <property type="entry name" value="RNA_pol_sigma_r3/r4-like"/>
</dbReference>
<sequence>MRLDAGLPPGRGVSDNAPWPAGTHRLVRRARRAVKHGFSNQGLATRQRHLPPWITRPAMAPTGLEAVYLDNRDGLLRFLRARGAGEAAEDLVHDLWLKVRGRTDGPIAQPLAYLYRAADLLMIDRYRSARQAERRDQAWQDGRHDPAGAVPTPEREVAARQEAARVTQLLRTLGTRKATVFRRARLDGVPHRTIAADLGISLSTVEADLREVTRALAALRGTMR</sequence>
<keyword evidence="3" id="KW-0731">Sigma factor</keyword>
<dbReference type="InterPro" id="IPR014284">
    <property type="entry name" value="RNA_pol_sigma-70_dom"/>
</dbReference>
<dbReference type="Pfam" id="PF04542">
    <property type="entry name" value="Sigma70_r2"/>
    <property type="match status" value="1"/>
</dbReference>
<feature type="region of interest" description="Disordered" evidence="5">
    <location>
        <begin position="1"/>
        <end position="21"/>
    </location>
</feature>
<accession>A0ABU8H4C2</accession>
<dbReference type="NCBIfam" id="TIGR02937">
    <property type="entry name" value="sigma70-ECF"/>
    <property type="match status" value="1"/>
</dbReference>
<dbReference type="InterPro" id="IPR039425">
    <property type="entry name" value="RNA_pol_sigma-70-like"/>
</dbReference>
<name>A0ABU8H4C2_9SPHN</name>
<feature type="domain" description="RNA polymerase sigma-70 region 2" evidence="6">
    <location>
        <begin position="71"/>
        <end position="130"/>
    </location>
</feature>
<evidence type="ECO:0000256" key="5">
    <source>
        <dbReference type="SAM" id="MobiDB-lite"/>
    </source>
</evidence>
<dbReference type="InterPro" id="IPR013325">
    <property type="entry name" value="RNA_pol_sigma_r2"/>
</dbReference>
<evidence type="ECO:0000256" key="1">
    <source>
        <dbReference type="ARBA" id="ARBA00010641"/>
    </source>
</evidence>
<dbReference type="Gene3D" id="1.10.1740.10">
    <property type="match status" value="1"/>
</dbReference>
<evidence type="ECO:0000256" key="2">
    <source>
        <dbReference type="ARBA" id="ARBA00023015"/>
    </source>
</evidence>
<feature type="domain" description="RNA polymerase sigma factor 70 region 4 type 2" evidence="7">
    <location>
        <begin position="165"/>
        <end position="210"/>
    </location>
</feature>
<gene>
    <name evidence="8" type="ORF">V8201_12010</name>
</gene>
<evidence type="ECO:0000256" key="3">
    <source>
        <dbReference type="ARBA" id="ARBA00023082"/>
    </source>
</evidence>
<comment type="similarity">
    <text evidence="1">Belongs to the sigma-70 factor family. ECF subfamily.</text>
</comment>
<evidence type="ECO:0000259" key="7">
    <source>
        <dbReference type="Pfam" id="PF08281"/>
    </source>
</evidence>
<evidence type="ECO:0000313" key="9">
    <source>
        <dbReference type="Proteomes" id="UP001367771"/>
    </source>
</evidence>
<keyword evidence="2" id="KW-0805">Transcription regulation</keyword>
<dbReference type="Proteomes" id="UP001367771">
    <property type="component" value="Unassembled WGS sequence"/>
</dbReference>
<dbReference type="InterPro" id="IPR036388">
    <property type="entry name" value="WH-like_DNA-bd_sf"/>
</dbReference>
<organism evidence="8 9">
    <name type="scientific">Sphingomonas kyungheensis</name>
    <dbReference type="NCBI Taxonomy" id="1069987"/>
    <lineage>
        <taxon>Bacteria</taxon>
        <taxon>Pseudomonadati</taxon>
        <taxon>Pseudomonadota</taxon>
        <taxon>Alphaproteobacteria</taxon>
        <taxon>Sphingomonadales</taxon>
        <taxon>Sphingomonadaceae</taxon>
        <taxon>Sphingomonas</taxon>
    </lineage>
</organism>
<evidence type="ECO:0000259" key="6">
    <source>
        <dbReference type="Pfam" id="PF04542"/>
    </source>
</evidence>
<dbReference type="Pfam" id="PF08281">
    <property type="entry name" value="Sigma70_r4_2"/>
    <property type="match status" value="1"/>
</dbReference>
<feature type="compositionally biased region" description="Basic and acidic residues" evidence="5">
    <location>
        <begin position="134"/>
        <end position="146"/>
    </location>
</feature>
<dbReference type="InterPro" id="IPR013249">
    <property type="entry name" value="RNA_pol_sigma70_r4_t2"/>
</dbReference>
<evidence type="ECO:0000256" key="4">
    <source>
        <dbReference type="ARBA" id="ARBA00023163"/>
    </source>
</evidence>
<protein>
    <submittedName>
        <fullName evidence="8">Sigma-70 family RNA polymerase sigma factor</fullName>
    </submittedName>
</protein>